<comment type="caution">
    <text evidence="2">The sequence shown here is derived from an EMBL/GenBank/DDBJ whole genome shotgun (WGS) entry which is preliminary data.</text>
</comment>
<gene>
    <name evidence="2" type="ORF">FHS22_007542</name>
</gene>
<dbReference type="AlphaFoldDB" id="A0A841DDM2"/>
<protein>
    <recommendedName>
        <fullName evidence="4">HTH-like domain-containing protein</fullName>
    </recommendedName>
</protein>
<reference evidence="2 3" key="1">
    <citation type="submission" date="2020-08" db="EMBL/GenBank/DDBJ databases">
        <title>Genomic Encyclopedia of Type Strains, Phase III (KMG-III): the genomes of soil and plant-associated and newly described type strains.</title>
        <authorList>
            <person name="Whitman W."/>
        </authorList>
    </citation>
    <scope>NUCLEOTIDE SEQUENCE [LARGE SCALE GENOMIC DNA]</scope>
    <source>
        <strain evidence="2 3">CECT 3303</strain>
    </source>
</reference>
<dbReference type="EMBL" id="JACHJJ010000074">
    <property type="protein sequence ID" value="MBB5968221.1"/>
    <property type="molecule type" value="Genomic_DNA"/>
</dbReference>
<evidence type="ECO:0000313" key="3">
    <source>
        <dbReference type="Proteomes" id="UP000562352"/>
    </source>
</evidence>
<proteinExistence type="predicted"/>
<accession>A0A841DDM2</accession>
<feature type="region of interest" description="Disordered" evidence="1">
    <location>
        <begin position="52"/>
        <end position="71"/>
    </location>
</feature>
<evidence type="ECO:0000313" key="2">
    <source>
        <dbReference type="EMBL" id="MBB5968221.1"/>
    </source>
</evidence>
<evidence type="ECO:0008006" key="4">
    <source>
        <dbReference type="Google" id="ProtNLM"/>
    </source>
</evidence>
<feature type="compositionally biased region" description="Polar residues" evidence="1">
    <location>
        <begin position="61"/>
        <end position="71"/>
    </location>
</feature>
<evidence type="ECO:0000256" key="1">
    <source>
        <dbReference type="SAM" id="MobiDB-lite"/>
    </source>
</evidence>
<name>A0A841DDM2_PLAVE</name>
<dbReference type="Proteomes" id="UP000562352">
    <property type="component" value="Unassembled WGS sequence"/>
</dbReference>
<sequence>MLRLARENPAWGYRRVHGELARLGYQVSEATACRILRDRRLETLTPRGELFSVPKRKGCRPSTSSTLTRSF</sequence>
<dbReference type="RefSeq" id="WP_221474613.1">
    <property type="nucleotide sequence ID" value="NZ_BAAAWZ010000001.1"/>
</dbReference>
<keyword evidence="3" id="KW-1185">Reference proteome</keyword>
<organism evidence="2 3">
    <name type="scientific">Planomonospora venezuelensis</name>
    <dbReference type="NCBI Taxonomy" id="1999"/>
    <lineage>
        <taxon>Bacteria</taxon>
        <taxon>Bacillati</taxon>
        <taxon>Actinomycetota</taxon>
        <taxon>Actinomycetes</taxon>
        <taxon>Streptosporangiales</taxon>
        <taxon>Streptosporangiaceae</taxon>
        <taxon>Planomonospora</taxon>
    </lineage>
</organism>